<feature type="domain" description="NAD/GMP synthase" evidence="11">
    <location>
        <begin position="23"/>
        <end position="109"/>
    </location>
</feature>
<dbReference type="GO" id="GO:0003952">
    <property type="term" value="F:NAD+ synthase (glutamine-hydrolyzing) activity"/>
    <property type="evidence" value="ECO:0007669"/>
    <property type="project" value="InterPro"/>
</dbReference>
<evidence type="ECO:0000259" key="11">
    <source>
        <dbReference type="Pfam" id="PF02540"/>
    </source>
</evidence>
<dbReference type="NCBIfam" id="NF002048">
    <property type="entry name" value="PRK00876.1"/>
    <property type="match status" value="1"/>
</dbReference>
<feature type="binding site" evidence="8">
    <location>
        <position position="253"/>
    </location>
    <ligand>
        <name>ATP</name>
        <dbReference type="ChEBI" id="CHEBI:30616"/>
    </ligand>
</feature>
<reference evidence="12 13" key="1">
    <citation type="submission" date="2019-01" db="EMBL/GenBank/DDBJ databases">
        <title>Ancylomarina salipaludis sp. nov., isolated from a salt marsh.</title>
        <authorList>
            <person name="Yoon J.-H."/>
        </authorList>
    </citation>
    <scope>NUCLEOTIDE SEQUENCE [LARGE SCALE GENOMIC DNA]</scope>
    <source>
        <strain evidence="12 13">SHSM-M15</strain>
    </source>
</reference>
<dbReference type="GO" id="GO:0005524">
    <property type="term" value="F:ATP binding"/>
    <property type="evidence" value="ECO:0007669"/>
    <property type="project" value="UniProtKB-UniRule"/>
</dbReference>
<dbReference type="InterPro" id="IPR014729">
    <property type="entry name" value="Rossmann-like_a/b/a_fold"/>
</dbReference>
<dbReference type="GO" id="GO:0005737">
    <property type="term" value="C:cytoplasm"/>
    <property type="evidence" value="ECO:0007669"/>
    <property type="project" value="InterPro"/>
</dbReference>
<feature type="binding site" description="in other chain" evidence="8">
    <location>
        <position position="182"/>
    </location>
    <ligand>
        <name>deamido-NAD(+)</name>
        <dbReference type="ChEBI" id="CHEBI:58437"/>
        <note>ligand shared between two neighboring subunits</note>
    </ligand>
</feature>
<evidence type="ECO:0000256" key="7">
    <source>
        <dbReference type="ARBA" id="ARBA00023027"/>
    </source>
</evidence>
<feature type="binding site" description="in other chain" evidence="8">
    <location>
        <position position="215"/>
    </location>
    <ligand>
        <name>deamido-NAD(+)</name>
        <dbReference type="ChEBI" id="CHEBI:58437"/>
        <note>ligand shared between two neighboring subunits</note>
    </ligand>
</feature>
<evidence type="ECO:0000256" key="9">
    <source>
        <dbReference type="RuleBase" id="RU003811"/>
    </source>
</evidence>
<dbReference type="InterPro" id="IPR022926">
    <property type="entry name" value="NH(3)-dep_NAD(+)_synth"/>
</dbReference>
<evidence type="ECO:0000256" key="6">
    <source>
        <dbReference type="ARBA" id="ARBA00022842"/>
    </source>
</evidence>
<keyword evidence="3 8" id="KW-0479">Metal-binding</keyword>
<comment type="function">
    <text evidence="8">Catalyzes the ATP-dependent amidation of deamido-NAD to form NAD. Uses ammonia as a nitrogen source.</text>
</comment>
<keyword evidence="13" id="KW-1185">Reference proteome</keyword>
<dbReference type="Gene3D" id="3.40.50.620">
    <property type="entry name" value="HUPs"/>
    <property type="match status" value="1"/>
</dbReference>
<keyword evidence="4 8" id="KW-0547">Nucleotide-binding</keyword>
<feature type="domain" description="NAD/GMP synthase" evidence="11">
    <location>
        <begin position="128"/>
        <end position="315"/>
    </location>
</feature>
<keyword evidence="6 8" id="KW-0460">Magnesium</keyword>
<feature type="binding site" evidence="8">
    <location>
        <begin position="45"/>
        <end position="52"/>
    </location>
    <ligand>
        <name>ATP</name>
        <dbReference type="ChEBI" id="CHEBI:30616"/>
    </ligand>
</feature>
<evidence type="ECO:0000256" key="10">
    <source>
        <dbReference type="RuleBase" id="RU003812"/>
    </source>
</evidence>
<dbReference type="GO" id="GO:0004359">
    <property type="term" value="F:glutaminase activity"/>
    <property type="evidence" value="ECO:0007669"/>
    <property type="project" value="InterPro"/>
</dbReference>
<gene>
    <name evidence="8 12" type="primary">nadE</name>
    <name evidence="12" type="ORF">EO244_00775</name>
</gene>
<name>A0A4Q1JRP0_9BACT</name>
<dbReference type="RefSeq" id="WP_129251986.1">
    <property type="nucleotide sequence ID" value="NZ_SAXA01000001.1"/>
</dbReference>
<comment type="pathway">
    <text evidence="8">Cofactor biosynthesis; NAD(+) biosynthesis; NAD(+) from deamido-NAD(+) (ammonia route): step 1/1.</text>
</comment>
<keyword evidence="5 8" id="KW-0067">ATP-binding</keyword>
<dbReference type="HAMAP" id="MF_00193">
    <property type="entry name" value="NadE_ammonia_dep"/>
    <property type="match status" value="1"/>
</dbReference>
<dbReference type="GO" id="GO:0008795">
    <property type="term" value="F:NAD+ synthase activity"/>
    <property type="evidence" value="ECO:0007669"/>
    <property type="project" value="UniProtKB-UniRule"/>
</dbReference>
<dbReference type="Proteomes" id="UP000289703">
    <property type="component" value="Unassembled WGS sequence"/>
</dbReference>
<evidence type="ECO:0000256" key="2">
    <source>
        <dbReference type="ARBA" id="ARBA00022598"/>
    </source>
</evidence>
<dbReference type="GO" id="GO:0009435">
    <property type="term" value="P:NAD+ biosynthetic process"/>
    <property type="evidence" value="ECO:0007669"/>
    <property type="project" value="UniProtKB-UniRule"/>
</dbReference>
<dbReference type="CDD" id="cd00553">
    <property type="entry name" value="NAD_synthase"/>
    <property type="match status" value="1"/>
</dbReference>
<dbReference type="InterPro" id="IPR022310">
    <property type="entry name" value="NAD/GMP_synthase"/>
</dbReference>
<dbReference type="PANTHER" id="PTHR23090:SF9">
    <property type="entry name" value="GLUTAMINE-DEPENDENT NAD(+) SYNTHETASE"/>
    <property type="match status" value="1"/>
</dbReference>
<feature type="binding site" evidence="8">
    <location>
        <position position="207"/>
    </location>
    <ligand>
        <name>Mg(2+)</name>
        <dbReference type="ChEBI" id="CHEBI:18420"/>
    </ligand>
</feature>
<accession>A0A4Q1JRP0</accession>
<proteinExistence type="inferred from homology"/>
<feature type="binding site" evidence="8">
    <location>
        <position position="202"/>
    </location>
    <ligand>
        <name>ATP</name>
        <dbReference type="ChEBI" id="CHEBI:30616"/>
    </ligand>
</feature>
<comment type="caution">
    <text evidence="12">The sequence shown here is derived from an EMBL/GenBank/DDBJ whole genome shotgun (WGS) entry which is preliminary data.</text>
</comment>
<feature type="binding site" evidence="8">
    <location>
        <position position="51"/>
    </location>
    <ligand>
        <name>Mg(2+)</name>
        <dbReference type="ChEBI" id="CHEBI:18420"/>
    </ligand>
</feature>
<keyword evidence="7 8" id="KW-0520">NAD</keyword>
<evidence type="ECO:0000256" key="4">
    <source>
        <dbReference type="ARBA" id="ARBA00022741"/>
    </source>
</evidence>
<comment type="caution">
    <text evidence="8">Lacks conserved residue(s) required for the propagation of feature annotation.</text>
</comment>
<evidence type="ECO:0000313" key="13">
    <source>
        <dbReference type="Proteomes" id="UP000289703"/>
    </source>
</evidence>
<evidence type="ECO:0000256" key="3">
    <source>
        <dbReference type="ARBA" id="ARBA00022723"/>
    </source>
</evidence>
<keyword evidence="2 8" id="KW-0436">Ligase</keyword>
<dbReference type="EMBL" id="SAXA01000001">
    <property type="protein sequence ID" value="RXQ97455.1"/>
    <property type="molecule type" value="Genomic_DNA"/>
</dbReference>
<organism evidence="12 13">
    <name type="scientific">Ancylomarina salipaludis</name>
    <dbReference type="NCBI Taxonomy" id="2501299"/>
    <lineage>
        <taxon>Bacteria</taxon>
        <taxon>Pseudomonadati</taxon>
        <taxon>Bacteroidota</taxon>
        <taxon>Bacteroidia</taxon>
        <taxon>Marinilabiliales</taxon>
        <taxon>Marinifilaceae</taxon>
        <taxon>Ancylomarina</taxon>
    </lineage>
</organism>
<comment type="similarity">
    <text evidence="1 8 9">Belongs to the NAD synthetase family.</text>
</comment>
<dbReference type="PANTHER" id="PTHR23090">
    <property type="entry name" value="NH 3 /GLUTAMINE-DEPENDENT NAD + SYNTHETASE"/>
    <property type="match status" value="1"/>
</dbReference>
<comment type="subunit">
    <text evidence="8">Homodimer.</text>
</comment>
<protein>
    <recommendedName>
        <fullName evidence="8 10">NH(3)-dependent NAD(+) synthetase</fullName>
        <ecNumber evidence="8 10">6.3.1.5</ecNumber>
    </recommendedName>
</protein>
<evidence type="ECO:0000256" key="1">
    <source>
        <dbReference type="ARBA" id="ARBA00005859"/>
    </source>
</evidence>
<dbReference type="NCBIfam" id="TIGR00552">
    <property type="entry name" value="nadE"/>
    <property type="match status" value="1"/>
</dbReference>
<feature type="binding site" evidence="8">
    <location>
        <position position="222"/>
    </location>
    <ligand>
        <name>deamido-NAD(+)</name>
        <dbReference type="ChEBI" id="CHEBI:58437"/>
        <note>ligand shared between two neighboring subunits</note>
    </ligand>
</feature>
<feature type="binding site" evidence="8">
    <location>
        <position position="231"/>
    </location>
    <ligand>
        <name>ATP</name>
        <dbReference type="ChEBI" id="CHEBI:30616"/>
    </ligand>
</feature>
<dbReference type="OrthoDB" id="9803818at2"/>
<dbReference type="SUPFAM" id="SSF52402">
    <property type="entry name" value="Adenine nucleotide alpha hydrolases-like"/>
    <property type="match status" value="1"/>
</dbReference>
<dbReference type="UniPathway" id="UPA00253">
    <property type="reaction ID" value="UER00333"/>
</dbReference>
<evidence type="ECO:0000313" key="12">
    <source>
        <dbReference type="EMBL" id="RXQ97455.1"/>
    </source>
</evidence>
<dbReference type="AlphaFoldDB" id="A0A4Q1JRP0"/>
<dbReference type="GO" id="GO:0046872">
    <property type="term" value="F:metal ion binding"/>
    <property type="evidence" value="ECO:0007669"/>
    <property type="project" value="UniProtKB-KW"/>
</dbReference>
<sequence length="325" mass="36883">METTSKAFSKEILNIENIELVCDEICHKLRGNIKNQLRRRGAVVGISGGIDSSVVLALACRALGQENVIGILMPERDSSPESLTLAQALANKFGVRTVVENITATLEGFGCYKRRDEAIARVFPEFNPLTDKAKIEIKQNIGQNLPSLFSLTIITSAGEILSKLLPVNEYLQIVAATNFKQRSRMAMLYYHAESLHYAVVGTPNKHEVEQGFFVKFGDGGADLMPIGHLYKTQVYQLAEYLGIPQEIIDRTPTTDTYSAEQTQEEFFYQMPFKEMDLIWYAWENQYREEEIAKVLQKSVDEIHNIFKNFERKQHTTSYLRAAPIF</sequence>
<dbReference type="InterPro" id="IPR003694">
    <property type="entry name" value="NAD_synthase"/>
</dbReference>
<evidence type="ECO:0000256" key="8">
    <source>
        <dbReference type="HAMAP-Rule" id="MF_00193"/>
    </source>
</evidence>
<dbReference type="Pfam" id="PF02540">
    <property type="entry name" value="NAD_synthase"/>
    <property type="match status" value="2"/>
</dbReference>
<comment type="catalytic activity">
    <reaction evidence="8 10">
        <text>deamido-NAD(+) + NH4(+) + ATP = AMP + diphosphate + NAD(+) + H(+)</text>
        <dbReference type="Rhea" id="RHEA:21188"/>
        <dbReference type="ChEBI" id="CHEBI:15378"/>
        <dbReference type="ChEBI" id="CHEBI:28938"/>
        <dbReference type="ChEBI" id="CHEBI:30616"/>
        <dbReference type="ChEBI" id="CHEBI:33019"/>
        <dbReference type="ChEBI" id="CHEBI:57540"/>
        <dbReference type="ChEBI" id="CHEBI:58437"/>
        <dbReference type="ChEBI" id="CHEBI:456215"/>
        <dbReference type="EC" id="6.3.1.5"/>
    </reaction>
</comment>
<dbReference type="EC" id="6.3.1.5" evidence="8 10"/>
<evidence type="ECO:0000256" key="5">
    <source>
        <dbReference type="ARBA" id="ARBA00022840"/>
    </source>
</evidence>